<dbReference type="AlphaFoldDB" id="A0ABD0V3H5"/>
<organism evidence="1 2">
    <name type="scientific">Dendrobium thyrsiflorum</name>
    <name type="common">Pinecone-like raceme dendrobium</name>
    <name type="synonym">Orchid</name>
    <dbReference type="NCBI Taxonomy" id="117978"/>
    <lineage>
        <taxon>Eukaryota</taxon>
        <taxon>Viridiplantae</taxon>
        <taxon>Streptophyta</taxon>
        <taxon>Embryophyta</taxon>
        <taxon>Tracheophyta</taxon>
        <taxon>Spermatophyta</taxon>
        <taxon>Magnoliopsida</taxon>
        <taxon>Liliopsida</taxon>
        <taxon>Asparagales</taxon>
        <taxon>Orchidaceae</taxon>
        <taxon>Epidendroideae</taxon>
        <taxon>Malaxideae</taxon>
        <taxon>Dendrobiinae</taxon>
        <taxon>Dendrobium</taxon>
    </lineage>
</organism>
<protein>
    <submittedName>
        <fullName evidence="1">Uncharacterized protein</fullName>
    </submittedName>
</protein>
<accession>A0ABD0V3H5</accession>
<keyword evidence="2" id="KW-1185">Reference proteome</keyword>
<evidence type="ECO:0000313" key="1">
    <source>
        <dbReference type="EMBL" id="KAL0919355.1"/>
    </source>
</evidence>
<comment type="caution">
    <text evidence="1">The sequence shown here is derived from an EMBL/GenBank/DDBJ whole genome shotgun (WGS) entry which is preliminary data.</text>
</comment>
<name>A0ABD0V3H5_DENTH</name>
<evidence type="ECO:0000313" key="2">
    <source>
        <dbReference type="Proteomes" id="UP001552299"/>
    </source>
</evidence>
<reference evidence="1 2" key="1">
    <citation type="journal article" date="2024" name="Plant Biotechnol. J.">
        <title>Dendrobium thyrsiflorum genome and its molecular insights into genes involved in important horticultural traits.</title>
        <authorList>
            <person name="Chen B."/>
            <person name="Wang J.Y."/>
            <person name="Zheng P.J."/>
            <person name="Li K.L."/>
            <person name="Liang Y.M."/>
            <person name="Chen X.F."/>
            <person name="Zhang C."/>
            <person name="Zhao X."/>
            <person name="He X."/>
            <person name="Zhang G.Q."/>
            <person name="Liu Z.J."/>
            <person name="Xu Q."/>
        </authorList>
    </citation>
    <scope>NUCLEOTIDE SEQUENCE [LARGE SCALE GENOMIC DNA]</scope>
    <source>
        <strain evidence="1">GZMU011</strain>
    </source>
</reference>
<gene>
    <name evidence="1" type="ORF">M5K25_011443</name>
</gene>
<sequence>MMLNDFCVACKLKDCTICMIPMGYLYDMNILHPDHSAGNIVIAQDLIQLDMLHCSVRVKSVNCISILREIILCGHRTQLIVQRRIRCSHVTQYQAAVRRGAFSLDSGRRSTSAQKN</sequence>
<dbReference type="EMBL" id="JANQDX010000009">
    <property type="protein sequence ID" value="KAL0919355.1"/>
    <property type="molecule type" value="Genomic_DNA"/>
</dbReference>
<dbReference type="Proteomes" id="UP001552299">
    <property type="component" value="Unassembled WGS sequence"/>
</dbReference>
<proteinExistence type="predicted"/>